<organism evidence="3 4">
    <name type="scientific">Parabacteroides merdae</name>
    <dbReference type="NCBI Taxonomy" id="46503"/>
    <lineage>
        <taxon>Bacteria</taxon>
        <taxon>Pseudomonadati</taxon>
        <taxon>Bacteroidota</taxon>
        <taxon>Bacteroidia</taxon>
        <taxon>Bacteroidales</taxon>
        <taxon>Tannerellaceae</taxon>
        <taxon>Parabacteroides</taxon>
    </lineage>
</organism>
<dbReference type="Pfam" id="PF17170">
    <property type="entry name" value="DUF5128"/>
    <property type="match status" value="1"/>
</dbReference>
<gene>
    <name evidence="3" type="ORF">DW828_12825</name>
    <name evidence="2" type="ORF">GMD92_20555</name>
</gene>
<keyword evidence="1" id="KW-0732">Signal</keyword>
<reference evidence="2 5" key="2">
    <citation type="journal article" date="2019" name="Nat. Med.">
        <title>A library of human gut bacterial isolates paired with longitudinal multiomics data enables mechanistic microbiome research.</title>
        <authorList>
            <person name="Poyet M."/>
            <person name="Groussin M."/>
            <person name="Gibbons S.M."/>
            <person name="Avila-Pacheco J."/>
            <person name="Jiang X."/>
            <person name="Kearney S.M."/>
            <person name="Perrotta A.R."/>
            <person name="Berdy B."/>
            <person name="Zhao S."/>
            <person name="Lieberman T.D."/>
            <person name="Swanson P.K."/>
            <person name="Smith M."/>
            <person name="Roesemann S."/>
            <person name="Alexander J.E."/>
            <person name="Rich S.A."/>
            <person name="Livny J."/>
            <person name="Vlamakis H."/>
            <person name="Clish C."/>
            <person name="Bullock K."/>
            <person name="Deik A."/>
            <person name="Scott J."/>
            <person name="Pierce K.A."/>
            <person name="Xavier R.J."/>
            <person name="Alm E.J."/>
        </authorList>
    </citation>
    <scope>NUCLEOTIDE SEQUENCE [LARGE SCALE GENOMIC DNA]</scope>
    <source>
        <strain evidence="2 5">BIOML-A16</strain>
    </source>
</reference>
<comment type="caution">
    <text evidence="3">The sequence shown here is derived from an EMBL/GenBank/DDBJ whole genome shotgun (WGS) entry which is preliminary data.</text>
</comment>
<dbReference type="Gene3D" id="2.120.10.30">
    <property type="entry name" value="TolB, C-terminal domain"/>
    <property type="match status" value="1"/>
</dbReference>
<evidence type="ECO:0000313" key="5">
    <source>
        <dbReference type="Proteomes" id="UP000448908"/>
    </source>
</evidence>
<evidence type="ECO:0000313" key="2">
    <source>
        <dbReference type="EMBL" id="MTU71370.1"/>
    </source>
</evidence>
<name>A0A3R6IQL8_9BACT</name>
<dbReference type="EMBL" id="QSII01000018">
    <property type="protein sequence ID" value="RHC83232.1"/>
    <property type="molecule type" value="Genomic_DNA"/>
</dbReference>
<dbReference type="SUPFAM" id="SSF63825">
    <property type="entry name" value="YWTD domain"/>
    <property type="match status" value="1"/>
</dbReference>
<feature type="chain" id="PRO_5042366354" evidence="1">
    <location>
        <begin position="22"/>
        <end position="356"/>
    </location>
</feature>
<dbReference type="EMBL" id="WNDA01000063">
    <property type="protein sequence ID" value="MTU71370.1"/>
    <property type="molecule type" value="Genomic_DNA"/>
</dbReference>
<evidence type="ECO:0000256" key="1">
    <source>
        <dbReference type="SAM" id="SignalP"/>
    </source>
</evidence>
<feature type="signal peptide" evidence="1">
    <location>
        <begin position="1"/>
        <end position="21"/>
    </location>
</feature>
<dbReference type="Proteomes" id="UP000286260">
    <property type="component" value="Unassembled WGS sequence"/>
</dbReference>
<dbReference type="InterPro" id="IPR011042">
    <property type="entry name" value="6-blade_b-propeller_TolB-like"/>
</dbReference>
<sequence length="356" mass="41741">MKLAYLLYALLMLSGLFSCVANEKTEMPVIPVDLENSRKKVSLSDITEEVKNIHLELTEHSLISDLVTRVIYTDDYIFLIDRKNPTPIMFDGNGKFLRTIGSMGQGPGEFTGLIDIAADFQNEYLYITTLSKLLLYDFDGNFIRERKYVEEHVRYANFTNGSLILISERDEDGEDGRIQKTNLDFVSTDLEITDSLHLKTYVNPRMLWWHSHQDFITESSGNVYQYYYEFNSEPFLRDTLYQLEGNERIPSLKVDFGTTGVDVEGERTLALWNIYRSNRYVFSAYWVADRYMRFCYDLKEMTGYNMEKGYEDDINHSGIVDIRPLNTDTERYYYFYTQERHSEEENQVLCIGTLKK</sequence>
<dbReference type="PROSITE" id="PS51257">
    <property type="entry name" value="PROKAR_LIPOPROTEIN"/>
    <property type="match status" value="1"/>
</dbReference>
<accession>A0A3R6IQL8</accession>
<dbReference type="Proteomes" id="UP000448908">
    <property type="component" value="Unassembled WGS sequence"/>
</dbReference>
<dbReference type="RefSeq" id="WP_022321221.1">
    <property type="nucleotide sequence ID" value="NZ_BAABZJ010000001.1"/>
</dbReference>
<reference evidence="3 4" key="1">
    <citation type="submission" date="2018-08" db="EMBL/GenBank/DDBJ databases">
        <title>A genome reference for cultivated species of the human gut microbiota.</title>
        <authorList>
            <person name="Zou Y."/>
            <person name="Xue W."/>
            <person name="Luo G."/>
        </authorList>
    </citation>
    <scope>NUCLEOTIDE SEQUENCE [LARGE SCALE GENOMIC DNA]</scope>
    <source>
        <strain evidence="3 4">AM34-17</strain>
    </source>
</reference>
<proteinExistence type="predicted"/>
<evidence type="ECO:0000313" key="4">
    <source>
        <dbReference type="Proteomes" id="UP000286260"/>
    </source>
</evidence>
<dbReference type="AlphaFoldDB" id="A0A3R6IQL8"/>
<protein>
    <submittedName>
        <fullName evidence="3">6-bladed beta-propeller</fullName>
    </submittedName>
</protein>
<evidence type="ECO:0000313" key="3">
    <source>
        <dbReference type="EMBL" id="RHC83232.1"/>
    </source>
</evidence>